<organism evidence="3 4">
    <name type="scientific">Fusarium duplospermum</name>
    <dbReference type="NCBI Taxonomy" id="1325734"/>
    <lineage>
        <taxon>Eukaryota</taxon>
        <taxon>Fungi</taxon>
        <taxon>Dikarya</taxon>
        <taxon>Ascomycota</taxon>
        <taxon>Pezizomycotina</taxon>
        <taxon>Sordariomycetes</taxon>
        <taxon>Hypocreomycetidae</taxon>
        <taxon>Hypocreales</taxon>
        <taxon>Nectriaceae</taxon>
        <taxon>Fusarium</taxon>
        <taxon>Fusarium solani species complex</taxon>
    </lineage>
</organism>
<dbReference type="EMBL" id="NKCI01000249">
    <property type="protein sequence ID" value="RSL45980.1"/>
    <property type="molecule type" value="Genomic_DNA"/>
</dbReference>
<dbReference type="PANTHER" id="PTHR24148">
    <property type="entry name" value="ANKYRIN REPEAT DOMAIN-CONTAINING PROTEIN 39 HOMOLOG-RELATED"/>
    <property type="match status" value="1"/>
</dbReference>
<comment type="caution">
    <text evidence="3">The sequence shown here is derived from an EMBL/GenBank/DDBJ whole genome shotgun (WGS) entry which is preliminary data.</text>
</comment>
<accession>A0A428NZ67</accession>
<dbReference type="STRING" id="1325734.A0A428NZ67"/>
<dbReference type="AlphaFoldDB" id="A0A428NZ67"/>
<keyword evidence="4" id="KW-1185">Reference proteome</keyword>
<evidence type="ECO:0000259" key="2">
    <source>
        <dbReference type="Pfam" id="PF06985"/>
    </source>
</evidence>
<protein>
    <recommendedName>
        <fullName evidence="2">Heterokaryon incompatibility domain-containing protein</fullName>
    </recommendedName>
</protein>
<dbReference type="OrthoDB" id="5571888at2759"/>
<name>A0A428NZ67_9HYPO</name>
<feature type="domain" description="Heterokaryon incompatibility" evidence="2">
    <location>
        <begin position="3"/>
        <end position="63"/>
    </location>
</feature>
<dbReference type="PANTHER" id="PTHR24148:SF64">
    <property type="entry name" value="HETEROKARYON INCOMPATIBILITY DOMAIN-CONTAINING PROTEIN"/>
    <property type="match status" value="1"/>
</dbReference>
<evidence type="ECO:0000256" key="1">
    <source>
        <dbReference type="SAM" id="Coils"/>
    </source>
</evidence>
<dbReference type="Pfam" id="PF06985">
    <property type="entry name" value="HET"/>
    <property type="match status" value="1"/>
</dbReference>
<reference evidence="3 4" key="1">
    <citation type="submission" date="2017-06" db="EMBL/GenBank/DDBJ databases">
        <title>Comparative genomic analysis of Ambrosia Fusariam Clade fungi.</title>
        <authorList>
            <person name="Stajich J.E."/>
            <person name="Carrillo J."/>
            <person name="Kijimoto T."/>
            <person name="Eskalen A."/>
            <person name="O'Donnell K."/>
            <person name="Kasson M."/>
        </authorList>
    </citation>
    <scope>NUCLEOTIDE SEQUENCE [LARGE SCALE GENOMIC DNA]</scope>
    <source>
        <strain evidence="3 4">NRRL62584</strain>
    </source>
</reference>
<evidence type="ECO:0000313" key="4">
    <source>
        <dbReference type="Proteomes" id="UP000288168"/>
    </source>
</evidence>
<proteinExistence type="predicted"/>
<gene>
    <name evidence="3" type="ORF">CEP54_014050</name>
</gene>
<feature type="coiled-coil region" evidence="1">
    <location>
        <begin position="73"/>
        <end position="100"/>
    </location>
</feature>
<dbReference type="InterPro" id="IPR010730">
    <property type="entry name" value="HET"/>
</dbReference>
<sequence>MKLWVDAICINQEDKAEKSHQVPFMKNIYSKANIVFCWLGPPSKSIHKAMDAIEIVAHERRIRCADGVDYALQDELLNCADQLRNQVDKLNKVIADESVNLMSVASDMLKDAEVFAFANSLQHATNVISGALQRRDGVVPTLNLCWTSLTRACRDVTSWYDRFLAWTSKPGLAFKPHSRLIDHILALLSTKNGFRSIHGFTTSRKLQVNLLQVPFTHFSTYRTGSAYGYDKKSF</sequence>
<evidence type="ECO:0000313" key="3">
    <source>
        <dbReference type="EMBL" id="RSL45980.1"/>
    </source>
</evidence>
<dbReference type="InterPro" id="IPR052895">
    <property type="entry name" value="HetReg/Transcr_Mod"/>
</dbReference>
<dbReference type="Proteomes" id="UP000288168">
    <property type="component" value="Unassembled WGS sequence"/>
</dbReference>
<keyword evidence="1" id="KW-0175">Coiled coil</keyword>